<accession>A0A7S1KF98</accession>
<feature type="transmembrane region" description="Helical" evidence="1">
    <location>
        <begin position="6"/>
        <end position="26"/>
    </location>
</feature>
<dbReference type="AlphaFoldDB" id="A0A7S1KF98"/>
<keyword evidence="1" id="KW-1133">Transmembrane helix</keyword>
<dbReference type="InterPro" id="IPR025714">
    <property type="entry name" value="Methyltranfer_dom"/>
</dbReference>
<organism evidence="3">
    <name type="scientific">Vitrella brassicaformis</name>
    <dbReference type="NCBI Taxonomy" id="1169539"/>
    <lineage>
        <taxon>Eukaryota</taxon>
        <taxon>Sar</taxon>
        <taxon>Alveolata</taxon>
        <taxon>Colpodellida</taxon>
        <taxon>Vitrellaceae</taxon>
        <taxon>Vitrella</taxon>
    </lineage>
</organism>
<evidence type="ECO:0000313" key="3">
    <source>
        <dbReference type="EMBL" id="CAD9072273.1"/>
    </source>
</evidence>
<feature type="domain" description="Methyltransferase" evidence="2">
    <location>
        <begin position="98"/>
        <end position="360"/>
    </location>
</feature>
<evidence type="ECO:0000256" key="1">
    <source>
        <dbReference type="SAM" id="Phobius"/>
    </source>
</evidence>
<reference evidence="3" key="1">
    <citation type="submission" date="2021-01" db="EMBL/GenBank/DDBJ databases">
        <authorList>
            <person name="Corre E."/>
            <person name="Pelletier E."/>
            <person name="Niang G."/>
            <person name="Scheremetjew M."/>
            <person name="Finn R."/>
            <person name="Kale V."/>
            <person name="Holt S."/>
            <person name="Cochrane G."/>
            <person name="Meng A."/>
            <person name="Brown T."/>
            <person name="Cohen L."/>
        </authorList>
    </citation>
    <scope>NUCLEOTIDE SEQUENCE</scope>
    <source>
        <strain evidence="3">CCMP3346</strain>
    </source>
</reference>
<protein>
    <recommendedName>
        <fullName evidence="2">Methyltransferase domain-containing protein</fullName>
    </recommendedName>
</protein>
<evidence type="ECO:0000259" key="2">
    <source>
        <dbReference type="Pfam" id="PF13383"/>
    </source>
</evidence>
<dbReference type="EMBL" id="HBGB01046548">
    <property type="protein sequence ID" value="CAD9072273.1"/>
    <property type="molecule type" value="Transcribed_RNA"/>
</dbReference>
<dbReference type="Pfam" id="PF13383">
    <property type="entry name" value="Methyltransf_22"/>
    <property type="match status" value="1"/>
</dbReference>
<keyword evidence="1" id="KW-0472">Membrane</keyword>
<dbReference type="PANTHER" id="PTHR32026">
    <property type="entry name" value="METHYLTRANSFERASE-LIKE PROTEIN 24"/>
    <property type="match status" value="1"/>
</dbReference>
<sequence length="372" mass="42011">MEVEVRTAVFLFFAAIVFVLIDVNLLHRTLQDIRRKLGDLRDDGIDGIVGEWQVTQMVQKLLRGSGLRSSVTSSRDQQRQITKQQSAATSPAAFALMAGESLGFYDSSQYTEAQRWELRKKNRAVMWHRQMDPKWLSKISGANGQTFYQMFFDPDWSCEFEVRLGTLGDGGKWVCDPDRIRSRSNASGEPCLVYSVGGSNEWSFEDSVHKTLGCEVHTFDHTVATPKAKPEHINFHRWGIDQPGRGASLQADNPGPLTAGLNEIITALGHESREIDIFKIDVEGAEFKSLTPLLTSGEWRKRPPIRQVLIEVHVYGDHQQQVVEMNRELLTAFLNNGYVMFHKEPNIQHAGGNCVEFAFLQMNLPIPPDKPI</sequence>
<proteinExistence type="predicted"/>
<gene>
    <name evidence="3" type="ORF">VBRA1451_LOCUS27356</name>
</gene>
<name>A0A7S1KF98_9ALVE</name>
<keyword evidence="1" id="KW-0812">Transmembrane</keyword>
<dbReference type="InterPro" id="IPR026913">
    <property type="entry name" value="METTL24"/>
</dbReference>